<dbReference type="InterPro" id="IPR001789">
    <property type="entry name" value="Sig_transdc_resp-reg_receiver"/>
</dbReference>
<dbReference type="InterPro" id="IPR039420">
    <property type="entry name" value="WalR-like"/>
</dbReference>
<keyword evidence="3" id="KW-0805">Transcription regulation</keyword>
<sequence length="196" mass="21571">MSRVLLVEDDPAVRRGVTIGLGRLGHEVEAVSDGWDALDSVAEAPPEIVVLDLMIPGLNGLEVCRRIRSTSTLPVVIFSARDLDLDIVLGFEAGADDYCVKPASAEVIDARIRAVLRRAAPAPGVLNEIEVHGDLEIERLSLRVRRDGEEVSLTPSELRLLMFLSAAPERTFSRQELLEQVWEQSYYGEVRLVDAA</sequence>
<dbReference type="Gene3D" id="6.10.250.690">
    <property type="match status" value="1"/>
</dbReference>
<dbReference type="GO" id="GO:0006355">
    <property type="term" value="P:regulation of DNA-templated transcription"/>
    <property type="evidence" value="ECO:0007669"/>
    <property type="project" value="InterPro"/>
</dbReference>
<dbReference type="GO" id="GO:0005829">
    <property type="term" value="C:cytosol"/>
    <property type="evidence" value="ECO:0007669"/>
    <property type="project" value="TreeGrafter"/>
</dbReference>
<keyword evidence="11" id="KW-1185">Reference proteome</keyword>
<evidence type="ECO:0000256" key="5">
    <source>
        <dbReference type="ARBA" id="ARBA00023163"/>
    </source>
</evidence>
<name>A0A162FZA4_9MICO</name>
<feature type="domain" description="Response regulatory" evidence="8">
    <location>
        <begin position="3"/>
        <end position="116"/>
    </location>
</feature>
<evidence type="ECO:0000313" key="10">
    <source>
        <dbReference type="EMBL" id="KZX21780.1"/>
    </source>
</evidence>
<evidence type="ECO:0000256" key="4">
    <source>
        <dbReference type="ARBA" id="ARBA00023125"/>
    </source>
</evidence>
<dbReference type="Pfam" id="PF00486">
    <property type="entry name" value="Trans_reg_C"/>
    <property type="match status" value="1"/>
</dbReference>
<evidence type="ECO:0000313" key="11">
    <source>
        <dbReference type="Proteomes" id="UP000076717"/>
    </source>
</evidence>
<organism evidence="10 11">
    <name type="scientific">Rathayibacter tanaceti</name>
    <dbReference type="NCBI Taxonomy" id="1671680"/>
    <lineage>
        <taxon>Bacteria</taxon>
        <taxon>Bacillati</taxon>
        <taxon>Actinomycetota</taxon>
        <taxon>Actinomycetes</taxon>
        <taxon>Micrococcales</taxon>
        <taxon>Microbacteriaceae</taxon>
        <taxon>Rathayibacter</taxon>
    </lineage>
</organism>
<proteinExistence type="predicted"/>
<evidence type="ECO:0000256" key="2">
    <source>
        <dbReference type="ARBA" id="ARBA00023012"/>
    </source>
</evidence>
<evidence type="ECO:0000256" key="6">
    <source>
        <dbReference type="PROSITE-ProRule" id="PRU00169"/>
    </source>
</evidence>
<evidence type="ECO:0000259" key="9">
    <source>
        <dbReference type="PROSITE" id="PS51755"/>
    </source>
</evidence>
<keyword evidence="2" id="KW-0902">Two-component regulatory system</keyword>
<dbReference type="PROSITE" id="PS50110">
    <property type="entry name" value="RESPONSE_REGULATORY"/>
    <property type="match status" value="1"/>
</dbReference>
<evidence type="ECO:0000259" key="8">
    <source>
        <dbReference type="PROSITE" id="PS50110"/>
    </source>
</evidence>
<feature type="domain" description="OmpR/PhoB-type" evidence="9">
    <location>
        <begin position="127"/>
        <end position="196"/>
    </location>
</feature>
<evidence type="ECO:0000256" key="3">
    <source>
        <dbReference type="ARBA" id="ARBA00023015"/>
    </source>
</evidence>
<reference evidence="10 11" key="1">
    <citation type="submission" date="2015-08" db="EMBL/GenBank/DDBJ databases">
        <title>Draft Genome Sequence of Rathayibacter sp. Strain VKM Ac-2596 Isolated from Leaf Gall Induced by Plant-Parasitic Nematodes.</title>
        <authorList>
            <person name="Vasilenko O.V."/>
            <person name="Starodumova I.P."/>
            <person name="Tarlachkov S.V."/>
            <person name="Dorofeeva L.V."/>
            <person name="Evtushenko L.I."/>
        </authorList>
    </citation>
    <scope>NUCLEOTIDE SEQUENCE [LARGE SCALE GENOMIC DNA]</scope>
    <source>
        <strain evidence="10 11">VKM Ac-2596</strain>
    </source>
</reference>
<dbReference type="GO" id="GO:0032993">
    <property type="term" value="C:protein-DNA complex"/>
    <property type="evidence" value="ECO:0007669"/>
    <property type="project" value="TreeGrafter"/>
</dbReference>
<accession>A0A162FZA4</accession>
<evidence type="ECO:0000256" key="7">
    <source>
        <dbReference type="PROSITE-ProRule" id="PRU01091"/>
    </source>
</evidence>
<dbReference type="Proteomes" id="UP000076717">
    <property type="component" value="Unassembled WGS sequence"/>
</dbReference>
<dbReference type="InterPro" id="IPR016032">
    <property type="entry name" value="Sig_transdc_resp-reg_C-effctor"/>
</dbReference>
<dbReference type="PROSITE" id="PS51755">
    <property type="entry name" value="OMPR_PHOB"/>
    <property type="match status" value="1"/>
</dbReference>
<keyword evidence="4 7" id="KW-0238">DNA-binding</keyword>
<dbReference type="Gene3D" id="3.40.50.2300">
    <property type="match status" value="1"/>
</dbReference>
<protein>
    <submittedName>
        <fullName evidence="10">Transcriptional regulatory protein AfsQ1</fullName>
    </submittedName>
</protein>
<keyword evidence="5" id="KW-0804">Transcription</keyword>
<dbReference type="InterPro" id="IPR001867">
    <property type="entry name" value="OmpR/PhoB-type_DNA-bd"/>
</dbReference>
<dbReference type="CDD" id="cd00383">
    <property type="entry name" value="trans_reg_C"/>
    <property type="match status" value="1"/>
</dbReference>
<dbReference type="AlphaFoldDB" id="A0A162FZA4"/>
<dbReference type="EMBL" id="LIIN01000026">
    <property type="protein sequence ID" value="KZX21780.1"/>
    <property type="molecule type" value="Genomic_DNA"/>
</dbReference>
<dbReference type="Pfam" id="PF00072">
    <property type="entry name" value="Response_reg"/>
    <property type="match status" value="1"/>
</dbReference>
<dbReference type="InterPro" id="IPR011006">
    <property type="entry name" value="CheY-like_superfamily"/>
</dbReference>
<gene>
    <name evidence="10" type="primary">afsQ1</name>
    <name evidence="10" type="ORF">ACH61_01084</name>
</gene>
<dbReference type="InterPro" id="IPR036388">
    <property type="entry name" value="WH-like_DNA-bd_sf"/>
</dbReference>
<feature type="modified residue" description="4-aspartylphosphate" evidence="6">
    <location>
        <position position="52"/>
    </location>
</feature>
<dbReference type="GO" id="GO:0000976">
    <property type="term" value="F:transcription cis-regulatory region binding"/>
    <property type="evidence" value="ECO:0007669"/>
    <property type="project" value="TreeGrafter"/>
</dbReference>
<dbReference type="SUPFAM" id="SSF52172">
    <property type="entry name" value="CheY-like"/>
    <property type="match status" value="1"/>
</dbReference>
<dbReference type="SMART" id="SM00448">
    <property type="entry name" value="REC"/>
    <property type="match status" value="1"/>
</dbReference>
<dbReference type="GO" id="GO:0000156">
    <property type="term" value="F:phosphorelay response regulator activity"/>
    <property type="evidence" value="ECO:0007669"/>
    <property type="project" value="TreeGrafter"/>
</dbReference>
<keyword evidence="1 6" id="KW-0597">Phosphoprotein</keyword>
<dbReference type="Gene3D" id="1.10.10.10">
    <property type="entry name" value="Winged helix-like DNA-binding domain superfamily/Winged helix DNA-binding domain"/>
    <property type="match status" value="1"/>
</dbReference>
<dbReference type="PANTHER" id="PTHR48111:SF21">
    <property type="entry name" value="DNA-BINDING DUAL MASTER TRANSCRIPTIONAL REGULATOR RPAA"/>
    <property type="match status" value="1"/>
</dbReference>
<dbReference type="CDD" id="cd17574">
    <property type="entry name" value="REC_OmpR"/>
    <property type="match status" value="1"/>
</dbReference>
<evidence type="ECO:0000256" key="1">
    <source>
        <dbReference type="ARBA" id="ARBA00022553"/>
    </source>
</evidence>
<dbReference type="PANTHER" id="PTHR48111">
    <property type="entry name" value="REGULATOR OF RPOS"/>
    <property type="match status" value="1"/>
</dbReference>
<comment type="caution">
    <text evidence="10">The sequence shown here is derived from an EMBL/GenBank/DDBJ whole genome shotgun (WGS) entry which is preliminary data.</text>
</comment>
<feature type="DNA-binding region" description="OmpR/PhoB-type" evidence="7">
    <location>
        <begin position="127"/>
        <end position="196"/>
    </location>
</feature>
<dbReference type="SUPFAM" id="SSF46894">
    <property type="entry name" value="C-terminal effector domain of the bipartite response regulators"/>
    <property type="match status" value="1"/>
</dbReference>